<dbReference type="InParanoid" id="S0EWP9"/>
<dbReference type="SUPFAM" id="SSF51126">
    <property type="entry name" value="Pectin lyase-like"/>
    <property type="match status" value="1"/>
</dbReference>
<dbReference type="EMBL" id="HF951689">
    <property type="protein sequence ID" value="CCW36197.1"/>
    <property type="molecule type" value="Genomic_DNA"/>
</dbReference>
<dbReference type="HOGENOM" id="CLU_050661_0_0_0"/>
<dbReference type="InterPro" id="IPR011050">
    <property type="entry name" value="Pectin_lyase_fold/virulence"/>
</dbReference>
<evidence type="ECO:0000313" key="3">
    <source>
        <dbReference type="Proteomes" id="UP000014227"/>
    </source>
</evidence>
<accession>S0EWP9</accession>
<dbReference type="PROSITE" id="PS51318">
    <property type="entry name" value="TAT"/>
    <property type="match status" value="1"/>
</dbReference>
<dbReference type="Pfam" id="PF12708">
    <property type="entry name" value="Pect-lyase_RHGA_epim"/>
    <property type="match status" value="1"/>
</dbReference>
<dbReference type="PATRIC" id="fig|1303518.3.peg.2490"/>
<protein>
    <submittedName>
        <fullName evidence="2">Endopolygalacturonase</fullName>
    </submittedName>
</protein>
<evidence type="ECO:0000259" key="1">
    <source>
        <dbReference type="Pfam" id="PF12708"/>
    </source>
</evidence>
<name>S0EWP9_CHTCT</name>
<dbReference type="InterPro" id="IPR006311">
    <property type="entry name" value="TAT_signal"/>
</dbReference>
<dbReference type="InterPro" id="IPR012334">
    <property type="entry name" value="Pectin_lyas_fold"/>
</dbReference>
<feature type="domain" description="Rhamnogalacturonase A/B/Epimerase-like pectate lyase" evidence="1">
    <location>
        <begin position="45"/>
        <end position="102"/>
    </location>
</feature>
<gene>
    <name evidence="2" type="ORF">CCALI_02393</name>
</gene>
<reference evidence="3" key="1">
    <citation type="submission" date="2013-03" db="EMBL/GenBank/DDBJ databases">
        <title>Genome sequence of Chthonomonas calidirosea, the first sequenced genome from the Armatimonadetes phylum (formally candidate division OP10).</title>
        <authorList>
            <person name="Lee K.C.Y."/>
            <person name="Morgan X.C."/>
            <person name="Dunfield P.F."/>
            <person name="Tamas I."/>
            <person name="Houghton K.M."/>
            <person name="Vyssotski M."/>
            <person name="Ryan J.L.J."/>
            <person name="Lagutin K."/>
            <person name="McDonald I.R."/>
            <person name="Stott M.B."/>
        </authorList>
    </citation>
    <scope>NUCLEOTIDE SEQUENCE [LARGE SCALE GENOMIC DNA]</scope>
    <source>
        <strain evidence="3">DSM 23976 / ICMP 18418 / T49</strain>
    </source>
</reference>
<organism evidence="2 3">
    <name type="scientific">Chthonomonas calidirosea (strain DSM 23976 / ICMP 18418 / T49)</name>
    <dbReference type="NCBI Taxonomy" id="1303518"/>
    <lineage>
        <taxon>Bacteria</taxon>
        <taxon>Bacillati</taxon>
        <taxon>Armatimonadota</taxon>
        <taxon>Chthonomonadia</taxon>
        <taxon>Chthonomonadales</taxon>
        <taxon>Chthonomonadaceae</taxon>
        <taxon>Chthonomonas</taxon>
    </lineage>
</organism>
<dbReference type="eggNOG" id="COG5434">
    <property type="taxonomic scope" value="Bacteria"/>
</dbReference>
<sequence>MKKHDDVRRRLLKSTALAAGAGFLAGSTSHSEAAISAANSAHFDARQFGVRGDGHHDDTDALQKALDAAGKVGGGIVSLPAGQYRINSHLSIPGGVTLQGTFRAAPCARHDPYPQLYGTVLLAYAGRGKPTDPPFIRLAGQMAALAGVIITYPEWKQTDVPPVPYPPTVLAEGGVEDVAIMDCCFLNTYEAIRLQEAHRHYVRNVYGYPHWRGLYVDACYDIGRVENCHFWPFGVSFDPKDPFCQWVNTNAVAFEFARTDWQYVLNTFCFGYGVGYKFSESKAGACNGNSLGIGSDSCERDILVEQAQPYGLLINNGEFVGRWTSTSAVCVEIGEKVSSKVSLSNCAFWGPIERIVWQRGPNAQFTASACHFVDWTSTALQIDAGKVIVQGCTFMQPKTAAIIGEQVKSAIFIGNQANGGLIVDNRAGNRTQLGFNEQPT</sequence>
<dbReference type="Gene3D" id="2.160.20.10">
    <property type="entry name" value="Single-stranded right-handed beta-helix, Pectin lyase-like"/>
    <property type="match status" value="1"/>
</dbReference>
<dbReference type="OrthoDB" id="9795222at2"/>
<dbReference type="Proteomes" id="UP000014227">
    <property type="component" value="Chromosome I"/>
</dbReference>
<dbReference type="InterPro" id="IPR024535">
    <property type="entry name" value="RHGA/B-epi-like_pectate_lyase"/>
</dbReference>
<proteinExistence type="predicted"/>
<dbReference type="RefSeq" id="WP_016483714.1">
    <property type="nucleotide sequence ID" value="NC_021487.1"/>
</dbReference>
<dbReference type="AlphaFoldDB" id="S0EWP9"/>
<evidence type="ECO:0000313" key="2">
    <source>
        <dbReference type="EMBL" id="CCW36197.1"/>
    </source>
</evidence>
<keyword evidence="3" id="KW-1185">Reference proteome</keyword>
<dbReference type="STRING" id="454171.CP488_01700"/>
<dbReference type="KEGG" id="ccz:CCALI_02393"/>